<evidence type="ECO:0000313" key="2">
    <source>
        <dbReference type="Proteomes" id="UP001055439"/>
    </source>
</evidence>
<accession>A0A9E7FLG4</accession>
<evidence type="ECO:0000313" key="1">
    <source>
        <dbReference type="EMBL" id="URD96078.1"/>
    </source>
</evidence>
<organism evidence="1 2">
    <name type="scientific">Musa troglodytarum</name>
    <name type="common">fe'i banana</name>
    <dbReference type="NCBI Taxonomy" id="320322"/>
    <lineage>
        <taxon>Eukaryota</taxon>
        <taxon>Viridiplantae</taxon>
        <taxon>Streptophyta</taxon>
        <taxon>Embryophyta</taxon>
        <taxon>Tracheophyta</taxon>
        <taxon>Spermatophyta</taxon>
        <taxon>Magnoliopsida</taxon>
        <taxon>Liliopsida</taxon>
        <taxon>Zingiberales</taxon>
        <taxon>Musaceae</taxon>
        <taxon>Musa</taxon>
    </lineage>
</organism>
<dbReference type="AlphaFoldDB" id="A0A9E7FLG4"/>
<protein>
    <submittedName>
        <fullName evidence="1">Uncharacterized protein</fullName>
    </submittedName>
</protein>
<name>A0A9E7FLG4_9LILI</name>
<dbReference type="Proteomes" id="UP001055439">
    <property type="component" value="Chromosome 4"/>
</dbReference>
<gene>
    <name evidence="1" type="ORF">MUK42_10731</name>
</gene>
<keyword evidence="2" id="KW-1185">Reference proteome</keyword>
<sequence>MIMYIPAASFARLQTITYQLLHVVYLNQALINSLYIMMLRSIEAKPYKDKANGIEQRTVTGQRGFDALTVRRVREAVSYSSILPTGFLQ</sequence>
<reference evidence="1" key="1">
    <citation type="submission" date="2022-05" db="EMBL/GenBank/DDBJ databases">
        <title>The Musa troglodytarum L. genome provides insights into the mechanism of non-climacteric behaviour and enrichment of carotenoids.</title>
        <authorList>
            <person name="Wang J."/>
        </authorList>
    </citation>
    <scope>NUCLEOTIDE SEQUENCE</scope>
    <source>
        <tissue evidence="1">Leaf</tissue>
    </source>
</reference>
<proteinExistence type="predicted"/>
<dbReference type="EMBL" id="CP097506">
    <property type="protein sequence ID" value="URD96078.1"/>
    <property type="molecule type" value="Genomic_DNA"/>
</dbReference>